<dbReference type="InterPro" id="IPR036388">
    <property type="entry name" value="WH-like_DNA-bd_sf"/>
</dbReference>
<gene>
    <name evidence="2" type="ORF">HLB23_25840</name>
</gene>
<sequence length="841" mass="92304">MPSRRRHEPADFRATSEGFIGRDLELDRIRALLSGSARLITLTGMGGIGKTRLAVEAVGQFRKAARMQVHCVRLARLARGSTVTAVEEEIAHAALAADFSGRSAWKALVDQFTANNVSGRTPQTLLVLDNCEHVLAEARSIIAELLDAAPDLVILATSREPVGWVDEHLVAVPPLSGQQALSLFRQRAELTGFAVTDTADVAIARQICWHMHHHPLYIRLAAARLRRQPLPTILQELTGGANDQRMQWSPAWQVGVDARHQRVPDVIAWSYELCTDQERLLLARLSVFAAGHDTDPEEDHNPGHEVGAELEALESVCADDQFGTGDGRQPVRLAKDEIEGLLERLVDQSLASQHRTGTTVRYSLLETIRVFAHQRLQECSADEPARVARRHRQYYRDKILQAYAGWFGPAELDYLYWARASWANIQLAIESSLHAPGESATGLEISVGLIALRAPFFNASLRETRQWTERALAASRSLTPQPTELQVIAMALIGWIALWQGQYADTERMLDECVALCIPDPADRQDWRQHPEIDLGLPPAVEFTWGQELMLVHGSAESMTVLARAQEKNRAAGDHSGLAMGTPLEAMAVGFFGATEYALDTVRSGVDRADAAGARWLTSWTQLMWALVLTENGDPAEALSVGRRSLAHLVSIPDQWGSGWAVYVRSWALAQIISDATAAGGADPDELVALATEAARLMGGAETLCKDLGTDIEKMVPLAQKTNWAIEVARGVLGPEAYAVAEREGAQLRPNLYEVQRLALGQLPMDRVPAGGVRTGTASLWDELTRAEREVAKFAAQGWTNTAIAARRGSSTRTVDAQMTAIFQKLMITSRNDIIRFVPKT</sequence>
<dbReference type="EMBL" id="JABELX010000009">
    <property type="protein sequence ID" value="NNH73238.1"/>
    <property type="molecule type" value="Genomic_DNA"/>
</dbReference>
<dbReference type="RefSeq" id="WP_067527735.1">
    <property type="nucleotide sequence ID" value="NZ_JABELX010000009.1"/>
</dbReference>
<organism evidence="2 3">
    <name type="scientific">Nocardia uniformis</name>
    <dbReference type="NCBI Taxonomy" id="53432"/>
    <lineage>
        <taxon>Bacteria</taxon>
        <taxon>Bacillati</taxon>
        <taxon>Actinomycetota</taxon>
        <taxon>Actinomycetes</taxon>
        <taxon>Mycobacteriales</taxon>
        <taxon>Nocardiaceae</taxon>
        <taxon>Nocardia</taxon>
    </lineage>
</organism>
<dbReference type="SUPFAM" id="SSF46894">
    <property type="entry name" value="C-terminal effector domain of the bipartite response regulators"/>
    <property type="match status" value="1"/>
</dbReference>
<dbReference type="InterPro" id="IPR041664">
    <property type="entry name" value="AAA_16"/>
</dbReference>
<dbReference type="GO" id="GO:0006355">
    <property type="term" value="P:regulation of DNA-templated transcription"/>
    <property type="evidence" value="ECO:0007669"/>
    <property type="project" value="InterPro"/>
</dbReference>
<dbReference type="PANTHER" id="PTHR47691:SF3">
    <property type="entry name" value="HTH-TYPE TRANSCRIPTIONAL REGULATOR RV0890C-RELATED"/>
    <property type="match status" value="1"/>
</dbReference>
<dbReference type="Proteomes" id="UP000586827">
    <property type="component" value="Unassembled WGS sequence"/>
</dbReference>
<dbReference type="InterPro" id="IPR016032">
    <property type="entry name" value="Sig_transdc_resp-reg_C-effctor"/>
</dbReference>
<keyword evidence="3" id="KW-1185">Reference proteome</keyword>
<accession>A0A849C635</accession>
<feature type="domain" description="HTH luxR-type" evidence="1">
    <location>
        <begin position="777"/>
        <end position="841"/>
    </location>
</feature>
<dbReference type="SMART" id="SM00421">
    <property type="entry name" value="HTH_LUXR"/>
    <property type="match status" value="1"/>
</dbReference>
<dbReference type="PANTHER" id="PTHR47691">
    <property type="entry name" value="REGULATOR-RELATED"/>
    <property type="match status" value="1"/>
</dbReference>
<evidence type="ECO:0000259" key="1">
    <source>
        <dbReference type="PROSITE" id="PS50043"/>
    </source>
</evidence>
<dbReference type="PROSITE" id="PS50043">
    <property type="entry name" value="HTH_LUXR_2"/>
    <property type="match status" value="1"/>
</dbReference>
<dbReference type="InterPro" id="IPR000792">
    <property type="entry name" value="Tscrpt_reg_LuxR_C"/>
</dbReference>
<dbReference type="Gene3D" id="1.10.10.10">
    <property type="entry name" value="Winged helix-like DNA-binding domain superfamily/Winged helix DNA-binding domain"/>
    <property type="match status" value="1"/>
</dbReference>
<dbReference type="Gene3D" id="3.40.50.300">
    <property type="entry name" value="P-loop containing nucleotide triphosphate hydrolases"/>
    <property type="match status" value="1"/>
</dbReference>
<dbReference type="AlphaFoldDB" id="A0A849C635"/>
<dbReference type="Pfam" id="PF13191">
    <property type="entry name" value="AAA_16"/>
    <property type="match status" value="1"/>
</dbReference>
<name>A0A849C635_9NOCA</name>
<dbReference type="CDD" id="cd06170">
    <property type="entry name" value="LuxR_C_like"/>
    <property type="match status" value="1"/>
</dbReference>
<reference evidence="2 3" key="1">
    <citation type="submission" date="2020-05" db="EMBL/GenBank/DDBJ databases">
        <title>MicrobeNet Type strains.</title>
        <authorList>
            <person name="Nicholson A.C."/>
        </authorList>
    </citation>
    <scope>NUCLEOTIDE SEQUENCE [LARGE SCALE GENOMIC DNA]</scope>
    <source>
        <strain evidence="2 3">JCM 3224</strain>
    </source>
</reference>
<dbReference type="InterPro" id="IPR027417">
    <property type="entry name" value="P-loop_NTPase"/>
</dbReference>
<evidence type="ECO:0000313" key="2">
    <source>
        <dbReference type="EMBL" id="NNH73238.1"/>
    </source>
</evidence>
<comment type="caution">
    <text evidence="2">The sequence shown here is derived from an EMBL/GenBank/DDBJ whole genome shotgun (WGS) entry which is preliminary data.</text>
</comment>
<dbReference type="Pfam" id="PF00196">
    <property type="entry name" value="GerE"/>
    <property type="match status" value="1"/>
</dbReference>
<evidence type="ECO:0000313" key="3">
    <source>
        <dbReference type="Proteomes" id="UP000586827"/>
    </source>
</evidence>
<proteinExistence type="predicted"/>
<protein>
    <submittedName>
        <fullName evidence="2">LuxR family transcriptional regulator</fullName>
    </submittedName>
</protein>
<dbReference type="GO" id="GO:0003677">
    <property type="term" value="F:DNA binding"/>
    <property type="evidence" value="ECO:0007669"/>
    <property type="project" value="InterPro"/>
</dbReference>
<dbReference type="SUPFAM" id="SSF52540">
    <property type="entry name" value="P-loop containing nucleoside triphosphate hydrolases"/>
    <property type="match status" value="1"/>
</dbReference>